<gene>
    <name evidence="1" type="ORF">Cflav_PD0907</name>
</gene>
<protein>
    <submittedName>
        <fullName evidence="1">Uncharacterized protein</fullName>
    </submittedName>
</protein>
<comment type="caution">
    <text evidence="1">The sequence shown here is derived from an EMBL/GenBank/DDBJ whole genome shotgun (WGS) entry which is preliminary data.</text>
</comment>
<evidence type="ECO:0000313" key="1">
    <source>
        <dbReference type="EMBL" id="EEF57807.1"/>
    </source>
</evidence>
<proteinExistence type="predicted"/>
<name>B9XQV0_PEDPL</name>
<dbReference type="AlphaFoldDB" id="B9XQV0"/>
<keyword evidence="2" id="KW-1185">Reference proteome</keyword>
<reference evidence="1 2" key="1">
    <citation type="journal article" date="2011" name="J. Bacteriol.">
        <title>Genome sequence of 'Pedosphaera parvula' Ellin514, an aerobic Verrucomicrobial isolate from pasture soil.</title>
        <authorList>
            <person name="Kant R."/>
            <person name="van Passel M.W."/>
            <person name="Sangwan P."/>
            <person name="Palva A."/>
            <person name="Lucas S."/>
            <person name="Copeland A."/>
            <person name="Lapidus A."/>
            <person name="Glavina Del Rio T."/>
            <person name="Dalin E."/>
            <person name="Tice H."/>
            <person name="Bruce D."/>
            <person name="Goodwin L."/>
            <person name="Pitluck S."/>
            <person name="Chertkov O."/>
            <person name="Larimer F.W."/>
            <person name="Land M.L."/>
            <person name="Hauser L."/>
            <person name="Brettin T.S."/>
            <person name="Detter J.C."/>
            <person name="Han S."/>
            <person name="de Vos W.M."/>
            <person name="Janssen P.H."/>
            <person name="Smidt H."/>
        </authorList>
    </citation>
    <scope>NUCLEOTIDE SEQUENCE [LARGE SCALE GENOMIC DNA]</scope>
    <source>
        <strain evidence="1 2">Ellin514</strain>
    </source>
</reference>
<accession>B9XQV0</accession>
<dbReference type="Proteomes" id="UP000003688">
    <property type="component" value="Unassembled WGS sequence"/>
</dbReference>
<dbReference type="STRING" id="320771.Cflav_PD0907"/>
<sequence>MTSSKRVSLQGSALLFCSDGVLVFLAHSQRRSPSLGAKDHVRIYTKVCYSLETVVPDFGGICCSRLPLRTGPEDYLALRRGLASTRDDGLPDFVSAVRPDVLWFSRSLGVLAAGQPIFFETTPFRRGQGVANWSSGIILCRLPACFPLMLDHSLERTSTRRVGSLAAGERRDTFDSNVGVGEMKH</sequence>
<organism evidence="1 2">
    <name type="scientific">Pedosphaera parvula (strain Ellin514)</name>
    <dbReference type="NCBI Taxonomy" id="320771"/>
    <lineage>
        <taxon>Bacteria</taxon>
        <taxon>Pseudomonadati</taxon>
        <taxon>Verrucomicrobiota</taxon>
        <taxon>Pedosphaerae</taxon>
        <taxon>Pedosphaerales</taxon>
        <taxon>Pedosphaeraceae</taxon>
        <taxon>Pedosphaera</taxon>
    </lineage>
</organism>
<evidence type="ECO:0000313" key="2">
    <source>
        <dbReference type="Proteomes" id="UP000003688"/>
    </source>
</evidence>
<dbReference type="EMBL" id="ABOX02000057">
    <property type="protein sequence ID" value="EEF57807.1"/>
    <property type="molecule type" value="Genomic_DNA"/>
</dbReference>